<comment type="caution">
    <text evidence="1">The sequence shown here is derived from an EMBL/GenBank/DDBJ whole genome shotgun (WGS) entry which is preliminary data.</text>
</comment>
<accession>A0A1Y1ZZC2</accession>
<keyword evidence="2" id="KW-1185">Reference proteome</keyword>
<reference evidence="1 2" key="1">
    <citation type="submission" date="2016-07" db="EMBL/GenBank/DDBJ databases">
        <title>Pervasive Adenine N6-methylation of Active Genes in Fungi.</title>
        <authorList>
            <consortium name="DOE Joint Genome Institute"/>
            <person name="Mondo S.J."/>
            <person name="Dannebaum R.O."/>
            <person name="Kuo R.C."/>
            <person name="Labutti K."/>
            <person name="Haridas S."/>
            <person name="Kuo A."/>
            <person name="Salamov A."/>
            <person name="Ahrendt S.R."/>
            <person name="Lipzen A."/>
            <person name="Sullivan W."/>
            <person name="Andreopoulos W.B."/>
            <person name="Clum A."/>
            <person name="Lindquist E."/>
            <person name="Daum C."/>
            <person name="Ramamoorthy G.K."/>
            <person name="Gryganskyi A."/>
            <person name="Culley D."/>
            <person name="Magnuson J.K."/>
            <person name="James T.Y."/>
            <person name="O'Malley M.A."/>
            <person name="Stajich J.E."/>
            <person name="Spatafora J.W."/>
            <person name="Visel A."/>
            <person name="Grigoriev I.V."/>
        </authorList>
    </citation>
    <scope>NUCLEOTIDE SEQUENCE [LARGE SCALE GENOMIC DNA]</scope>
    <source>
        <strain evidence="1 2">CBS 115471</strain>
    </source>
</reference>
<proteinExistence type="predicted"/>
<evidence type="ECO:0000313" key="2">
    <source>
        <dbReference type="Proteomes" id="UP000193144"/>
    </source>
</evidence>
<dbReference type="Proteomes" id="UP000193144">
    <property type="component" value="Unassembled WGS sequence"/>
</dbReference>
<sequence>MNAFYSLLATNLSRAARPSPQIPWVKWLWIIVTMQPSLCSSKSYSSASTSVSHLAGPGGLRSSPTESFRVVGMGWEGPSPLGMWYIRSASAGLAGWPRRMHIAHLNNTVLRNVPWQLRSLTLLERRPLGRPSRSLALLPEVLVYPFPTIKIDETQSLVQHRRRSTMRGDSDLPAGPLKPRFILADQVLHLVQ</sequence>
<dbReference type="EMBL" id="MCFA01000025">
    <property type="protein sequence ID" value="ORY15397.1"/>
    <property type="molecule type" value="Genomic_DNA"/>
</dbReference>
<evidence type="ECO:0000313" key="1">
    <source>
        <dbReference type="EMBL" id="ORY15397.1"/>
    </source>
</evidence>
<gene>
    <name evidence="1" type="ORF">BCR34DRAFT_177590</name>
</gene>
<organism evidence="1 2">
    <name type="scientific">Clohesyomyces aquaticus</name>
    <dbReference type="NCBI Taxonomy" id="1231657"/>
    <lineage>
        <taxon>Eukaryota</taxon>
        <taxon>Fungi</taxon>
        <taxon>Dikarya</taxon>
        <taxon>Ascomycota</taxon>
        <taxon>Pezizomycotina</taxon>
        <taxon>Dothideomycetes</taxon>
        <taxon>Pleosporomycetidae</taxon>
        <taxon>Pleosporales</taxon>
        <taxon>Lindgomycetaceae</taxon>
        <taxon>Clohesyomyces</taxon>
    </lineage>
</organism>
<name>A0A1Y1ZZC2_9PLEO</name>
<protein>
    <submittedName>
        <fullName evidence="1">Uncharacterized protein</fullName>
    </submittedName>
</protein>
<dbReference type="AlphaFoldDB" id="A0A1Y1ZZC2"/>